<gene>
    <name evidence="1" type="ORF">R1flu_000991</name>
</gene>
<evidence type="ECO:0000313" key="2">
    <source>
        <dbReference type="Proteomes" id="UP001605036"/>
    </source>
</evidence>
<proteinExistence type="predicted"/>
<protein>
    <submittedName>
        <fullName evidence="1">Uncharacterized protein</fullName>
    </submittedName>
</protein>
<organism evidence="1 2">
    <name type="scientific">Riccia fluitans</name>
    <dbReference type="NCBI Taxonomy" id="41844"/>
    <lineage>
        <taxon>Eukaryota</taxon>
        <taxon>Viridiplantae</taxon>
        <taxon>Streptophyta</taxon>
        <taxon>Embryophyta</taxon>
        <taxon>Marchantiophyta</taxon>
        <taxon>Marchantiopsida</taxon>
        <taxon>Marchantiidae</taxon>
        <taxon>Marchantiales</taxon>
        <taxon>Ricciaceae</taxon>
        <taxon>Riccia</taxon>
    </lineage>
</organism>
<keyword evidence="2" id="KW-1185">Reference proteome</keyword>
<dbReference type="AlphaFoldDB" id="A0ABD1Y208"/>
<sequence length="76" mass="8488">MARDFQASERKTITLVVHPVNEAPGAEAFQCTSSPLHFPQIIGLTLTGHSPEISIVSPPYHPLFLNRFTDRHTHEP</sequence>
<name>A0ABD1Y208_9MARC</name>
<dbReference type="Proteomes" id="UP001605036">
    <property type="component" value="Unassembled WGS sequence"/>
</dbReference>
<dbReference type="EMBL" id="JBHFFA010000006">
    <property type="protein sequence ID" value="KAL2620786.1"/>
    <property type="molecule type" value="Genomic_DNA"/>
</dbReference>
<evidence type="ECO:0000313" key="1">
    <source>
        <dbReference type="EMBL" id="KAL2620786.1"/>
    </source>
</evidence>
<comment type="caution">
    <text evidence="1">The sequence shown here is derived from an EMBL/GenBank/DDBJ whole genome shotgun (WGS) entry which is preliminary data.</text>
</comment>
<reference evidence="1 2" key="1">
    <citation type="submission" date="2024-09" db="EMBL/GenBank/DDBJ databases">
        <title>Chromosome-scale assembly of Riccia fluitans.</title>
        <authorList>
            <person name="Paukszto L."/>
            <person name="Sawicki J."/>
            <person name="Karawczyk K."/>
            <person name="Piernik-Szablinska J."/>
            <person name="Szczecinska M."/>
            <person name="Mazdziarz M."/>
        </authorList>
    </citation>
    <scope>NUCLEOTIDE SEQUENCE [LARGE SCALE GENOMIC DNA]</scope>
    <source>
        <strain evidence="1">Rf_01</strain>
        <tissue evidence="1">Aerial parts of the thallus</tissue>
    </source>
</reference>
<accession>A0ABD1Y208</accession>